<dbReference type="Pfam" id="PF00561">
    <property type="entry name" value="Abhydrolase_1"/>
    <property type="match status" value="1"/>
</dbReference>
<proteinExistence type="inferred from homology"/>
<dbReference type="PRINTS" id="PR00111">
    <property type="entry name" value="ABHYDROLASE"/>
</dbReference>
<dbReference type="InterPro" id="IPR000073">
    <property type="entry name" value="AB_hydrolase_1"/>
</dbReference>
<dbReference type="SUPFAM" id="SSF53474">
    <property type="entry name" value="alpha/beta-Hydrolases"/>
    <property type="match status" value="1"/>
</dbReference>
<protein>
    <submittedName>
        <fullName evidence="4">Alpha/beta hydrolase</fullName>
    </submittedName>
</protein>
<dbReference type="Proteomes" id="UP001430954">
    <property type="component" value="Unassembled WGS sequence"/>
</dbReference>
<reference evidence="4 5" key="1">
    <citation type="submission" date="2021-09" db="EMBL/GenBank/DDBJ databases">
        <title>Lysobacter sp. 13A isolated from the river sediment.</title>
        <authorList>
            <person name="Liu H."/>
            <person name="Li S."/>
            <person name="Mao S."/>
        </authorList>
    </citation>
    <scope>NUCLEOTIDE SEQUENCE [LARGE SCALE GENOMIC DNA]</scope>
    <source>
        <strain evidence="4 5">13A</strain>
    </source>
</reference>
<comment type="similarity">
    <text evidence="1">Belongs to the AB hydrolase superfamily.</text>
</comment>
<evidence type="ECO:0000256" key="1">
    <source>
        <dbReference type="ARBA" id="ARBA00008645"/>
    </source>
</evidence>
<dbReference type="GO" id="GO:0016787">
    <property type="term" value="F:hydrolase activity"/>
    <property type="evidence" value="ECO:0007669"/>
    <property type="project" value="UniProtKB-KW"/>
</dbReference>
<dbReference type="EMBL" id="JAINZW010000001">
    <property type="protein sequence ID" value="MBZ4038111.1"/>
    <property type="molecule type" value="Genomic_DNA"/>
</dbReference>
<sequence length="288" mass="30863">MGATGRREITLDTPFGRLTGWRRDGDGPRVLALHGWLDNADSFAPLAPLLPALDLAAMDMPGHGASAHLPPAADYTMAGFARAGFAMADALGWERFDVLAHSLGGAVASVMAAARPDRIGRLALVESLGALAEREDRTAERLRDAFKAFAAPRRPLRVFPDIATAVRARMQANGLSEPVARLLVERGIVPTQDAAGSRGYAWRSDPRLTQPTAVRISESQVRDLVAGIQCPVRVIYANPAPPYFPDVLRHARAGCLQRGEVVVMDGSHHLHMEDPAGVAAAIGDFFAR</sequence>
<evidence type="ECO:0000313" key="5">
    <source>
        <dbReference type="Proteomes" id="UP001430954"/>
    </source>
</evidence>
<accession>A0ABS7T2M2</accession>
<gene>
    <name evidence="4" type="ORF">K6753_00995</name>
</gene>
<dbReference type="Gene3D" id="3.40.50.1820">
    <property type="entry name" value="alpha/beta hydrolase"/>
    <property type="match status" value="1"/>
</dbReference>
<evidence type="ECO:0000313" key="4">
    <source>
        <dbReference type="EMBL" id="MBZ4038111.1"/>
    </source>
</evidence>
<evidence type="ECO:0000256" key="2">
    <source>
        <dbReference type="ARBA" id="ARBA00022801"/>
    </source>
</evidence>
<dbReference type="RefSeq" id="WP_223674828.1">
    <property type="nucleotide sequence ID" value="NZ_JAINZW010000001.1"/>
</dbReference>
<dbReference type="PANTHER" id="PTHR43798">
    <property type="entry name" value="MONOACYLGLYCEROL LIPASE"/>
    <property type="match status" value="1"/>
</dbReference>
<dbReference type="InterPro" id="IPR029058">
    <property type="entry name" value="AB_hydrolase_fold"/>
</dbReference>
<dbReference type="PANTHER" id="PTHR43798:SF14">
    <property type="entry name" value="SERINE HYDROLASE-LIKE PROTEIN DDB_G0286239"/>
    <property type="match status" value="1"/>
</dbReference>
<comment type="caution">
    <text evidence="4">The sequence shown here is derived from an EMBL/GenBank/DDBJ whole genome shotgun (WGS) entry which is preliminary data.</text>
</comment>
<name>A0ABS7T2M2_9GAMM</name>
<feature type="domain" description="AB hydrolase-1" evidence="3">
    <location>
        <begin position="28"/>
        <end position="275"/>
    </location>
</feature>
<keyword evidence="2 4" id="KW-0378">Hydrolase</keyword>
<dbReference type="InterPro" id="IPR050266">
    <property type="entry name" value="AB_hydrolase_sf"/>
</dbReference>
<organism evidence="4 5">
    <name type="scientific">Novilysobacter selenitireducens</name>
    <dbReference type="NCBI Taxonomy" id="2872639"/>
    <lineage>
        <taxon>Bacteria</taxon>
        <taxon>Pseudomonadati</taxon>
        <taxon>Pseudomonadota</taxon>
        <taxon>Gammaproteobacteria</taxon>
        <taxon>Lysobacterales</taxon>
        <taxon>Lysobacteraceae</taxon>
        <taxon>Novilysobacter</taxon>
    </lineage>
</organism>
<evidence type="ECO:0000259" key="3">
    <source>
        <dbReference type="Pfam" id="PF00561"/>
    </source>
</evidence>
<keyword evidence="5" id="KW-1185">Reference proteome</keyword>